<accession>A0ABR3Y497</accession>
<dbReference type="Proteomes" id="UP001586593">
    <property type="component" value="Unassembled WGS sequence"/>
</dbReference>
<protein>
    <submittedName>
        <fullName evidence="1">Uncharacterized protein</fullName>
    </submittedName>
</protein>
<keyword evidence="2" id="KW-1185">Reference proteome</keyword>
<name>A0ABR3Y497_9PEZI</name>
<dbReference type="EMBL" id="JAZHXJ010000008">
    <property type="protein sequence ID" value="KAL1883133.1"/>
    <property type="molecule type" value="Genomic_DNA"/>
</dbReference>
<reference evidence="1 2" key="1">
    <citation type="journal article" date="2024" name="Commun. Biol.">
        <title>Comparative genomic analysis of thermophilic fungi reveals convergent evolutionary adaptations and gene losses.</title>
        <authorList>
            <person name="Steindorff A.S."/>
            <person name="Aguilar-Pontes M.V."/>
            <person name="Robinson A.J."/>
            <person name="Andreopoulos B."/>
            <person name="LaButti K."/>
            <person name="Kuo A."/>
            <person name="Mondo S."/>
            <person name="Riley R."/>
            <person name="Otillar R."/>
            <person name="Haridas S."/>
            <person name="Lipzen A."/>
            <person name="Grimwood J."/>
            <person name="Schmutz J."/>
            <person name="Clum A."/>
            <person name="Reid I.D."/>
            <person name="Moisan M.C."/>
            <person name="Butler G."/>
            <person name="Nguyen T.T.M."/>
            <person name="Dewar K."/>
            <person name="Conant G."/>
            <person name="Drula E."/>
            <person name="Henrissat B."/>
            <person name="Hansel C."/>
            <person name="Singer S."/>
            <person name="Hutchinson M.I."/>
            <person name="de Vries R.P."/>
            <person name="Natvig D.O."/>
            <person name="Powell A.J."/>
            <person name="Tsang A."/>
            <person name="Grigoriev I.V."/>
        </authorList>
    </citation>
    <scope>NUCLEOTIDE SEQUENCE [LARGE SCALE GENOMIC DNA]</scope>
    <source>
        <strain evidence="1 2">ATCC 24622</strain>
    </source>
</reference>
<evidence type="ECO:0000313" key="2">
    <source>
        <dbReference type="Proteomes" id="UP001586593"/>
    </source>
</evidence>
<evidence type="ECO:0000313" key="1">
    <source>
        <dbReference type="EMBL" id="KAL1883133.1"/>
    </source>
</evidence>
<gene>
    <name evidence="1" type="ORF">VTK73DRAFT_9500</name>
</gene>
<sequence>MDDPTILGPFMSQLSGSRKLARKLPRGRIYLMVHRRTAGSRSRSYQAHEEQVERRVLEKSAADRQQAPERPGFVSSFCTILQPRRGLHTIQECPKACGPIEHGAQSALRVGPVVRFRDPKPGNYDSVRRLIICCRLGRVMSCGFGAKSEPFETGEW</sequence>
<comment type="caution">
    <text evidence="1">The sequence shown here is derived from an EMBL/GenBank/DDBJ whole genome shotgun (WGS) entry which is preliminary data.</text>
</comment>
<organism evidence="1 2">
    <name type="scientific">Phialemonium thermophilum</name>
    <dbReference type="NCBI Taxonomy" id="223376"/>
    <lineage>
        <taxon>Eukaryota</taxon>
        <taxon>Fungi</taxon>
        <taxon>Dikarya</taxon>
        <taxon>Ascomycota</taxon>
        <taxon>Pezizomycotina</taxon>
        <taxon>Sordariomycetes</taxon>
        <taxon>Sordariomycetidae</taxon>
        <taxon>Cephalothecales</taxon>
        <taxon>Cephalothecaceae</taxon>
        <taxon>Phialemonium</taxon>
    </lineage>
</organism>
<proteinExistence type="predicted"/>